<feature type="transmembrane region" description="Helical" evidence="1">
    <location>
        <begin position="73"/>
        <end position="93"/>
    </location>
</feature>
<name>A0A811LLL6_9BILA</name>
<evidence type="ECO:0000313" key="2">
    <source>
        <dbReference type="EMBL" id="CAD5227818.1"/>
    </source>
</evidence>
<dbReference type="OrthoDB" id="10441659at2759"/>
<comment type="caution">
    <text evidence="2">The sequence shown here is derived from an EMBL/GenBank/DDBJ whole genome shotgun (WGS) entry which is preliminary data.</text>
</comment>
<keyword evidence="3" id="KW-1185">Reference proteome</keyword>
<organism evidence="2 3">
    <name type="scientific">Bursaphelenchus okinawaensis</name>
    <dbReference type="NCBI Taxonomy" id="465554"/>
    <lineage>
        <taxon>Eukaryota</taxon>
        <taxon>Metazoa</taxon>
        <taxon>Ecdysozoa</taxon>
        <taxon>Nematoda</taxon>
        <taxon>Chromadorea</taxon>
        <taxon>Rhabditida</taxon>
        <taxon>Tylenchina</taxon>
        <taxon>Tylenchomorpha</taxon>
        <taxon>Aphelenchoidea</taxon>
        <taxon>Aphelenchoididae</taxon>
        <taxon>Bursaphelenchus</taxon>
    </lineage>
</organism>
<dbReference type="Proteomes" id="UP000614601">
    <property type="component" value="Unassembled WGS sequence"/>
</dbReference>
<gene>
    <name evidence="2" type="ORF">BOKJ2_LOCUS12363</name>
</gene>
<feature type="transmembrane region" description="Helical" evidence="1">
    <location>
        <begin position="113"/>
        <end position="136"/>
    </location>
</feature>
<accession>A0A811LLL6</accession>
<evidence type="ECO:0000313" key="3">
    <source>
        <dbReference type="Proteomes" id="UP000614601"/>
    </source>
</evidence>
<sequence length="148" mass="16480">MRQRVTSLLNIDDWEKTVNIIAIGHIVLHMIFLAFEIYSEHWYGVFGSCLGIVSCVALAYGNKKRSPLLFLPYLLFSTVLIAAWLGAAVYLIAEAVDSDEDVHTLLRYQSPTVAIVMGSIEIVISLVQAVALAFVFRAGNLLRKNGFY</sequence>
<keyword evidence="1" id="KW-1133">Transmembrane helix</keyword>
<proteinExistence type="predicted"/>
<evidence type="ECO:0000256" key="1">
    <source>
        <dbReference type="SAM" id="Phobius"/>
    </source>
</evidence>
<dbReference type="AlphaFoldDB" id="A0A811LLL6"/>
<reference evidence="2" key="1">
    <citation type="submission" date="2020-09" db="EMBL/GenBank/DDBJ databases">
        <authorList>
            <person name="Kikuchi T."/>
        </authorList>
    </citation>
    <scope>NUCLEOTIDE SEQUENCE</scope>
    <source>
        <strain evidence="2">SH1</strain>
    </source>
</reference>
<feature type="transmembrane region" description="Helical" evidence="1">
    <location>
        <begin position="20"/>
        <end position="38"/>
    </location>
</feature>
<protein>
    <submittedName>
        <fullName evidence="2">Uncharacterized protein</fullName>
    </submittedName>
</protein>
<dbReference type="EMBL" id="CAJFDH010000006">
    <property type="protein sequence ID" value="CAD5227818.1"/>
    <property type="molecule type" value="Genomic_DNA"/>
</dbReference>
<keyword evidence="1" id="KW-0472">Membrane</keyword>
<feature type="transmembrane region" description="Helical" evidence="1">
    <location>
        <begin position="44"/>
        <end position="61"/>
    </location>
</feature>
<dbReference type="EMBL" id="CAJFCW020000006">
    <property type="protein sequence ID" value="CAG9123685.1"/>
    <property type="molecule type" value="Genomic_DNA"/>
</dbReference>
<keyword evidence="1" id="KW-0812">Transmembrane</keyword>
<dbReference type="Proteomes" id="UP000783686">
    <property type="component" value="Unassembled WGS sequence"/>
</dbReference>